<sequence length="364" mass="37906">MRIASQLITIAAICDLAPAGRAPAADHLVIARAIGTTPKQPVVEFVARHARPIPVTEAERPTLKDKSVRETVEELCGALSEGYLDVLNVTNPGLNAAAETKLGAAAYGAVWPACLAIHTDVTVTVRKGDTLSGIRLQATGKLAVDALFDHYFASSGLTKTSTLTVGRVLHLPFETLPTRLSVSDAELPKFAIDLRSAGGHGVDVDDRPVAKGAIIGAYQPPAGTTSGTADDCDGDEDVPWPFNATEVAEAYARNRRAPQSVVVVIVDNGFFGVPCSEAGCPPSGPGEEGFSTRFPRGFFAEADDYLSHATPYGPKTPLTPLNYGADDSLQINPVSGHGTHVAGLALGGPAFEAFRSGITDAPSG</sequence>
<dbReference type="OrthoDB" id="9816306at2"/>
<protein>
    <recommendedName>
        <fullName evidence="3">S8 family serine peptidase</fullName>
    </recommendedName>
</protein>
<dbReference type="PROSITE" id="PS00137">
    <property type="entry name" value="SUBTILASE_HIS"/>
    <property type="match status" value="1"/>
</dbReference>
<dbReference type="SUPFAM" id="SSF52743">
    <property type="entry name" value="Subtilisin-like"/>
    <property type="match status" value="1"/>
</dbReference>
<comment type="caution">
    <text evidence="1">The sequence shown here is derived from an EMBL/GenBank/DDBJ whole genome shotgun (WGS) entry which is preliminary data.</text>
</comment>
<dbReference type="InterPro" id="IPR036852">
    <property type="entry name" value="Peptidase_S8/S53_dom_sf"/>
</dbReference>
<organism evidence="1 2">
    <name type="scientific">Sphingomonas ginsenosidivorax</name>
    <dbReference type="NCBI Taxonomy" id="862135"/>
    <lineage>
        <taxon>Bacteria</taxon>
        <taxon>Pseudomonadati</taxon>
        <taxon>Pseudomonadota</taxon>
        <taxon>Alphaproteobacteria</taxon>
        <taxon>Sphingomonadales</taxon>
        <taxon>Sphingomonadaceae</taxon>
        <taxon>Sphingomonas</taxon>
    </lineage>
</organism>
<proteinExistence type="predicted"/>
<name>A0A5C6UCM7_9SPHN</name>
<accession>A0A5C6UCM7</accession>
<evidence type="ECO:0000313" key="2">
    <source>
        <dbReference type="Proteomes" id="UP000321250"/>
    </source>
</evidence>
<dbReference type="InterPro" id="IPR022398">
    <property type="entry name" value="Peptidase_S8_His-AS"/>
</dbReference>
<gene>
    <name evidence="1" type="ORF">FSB78_01545</name>
</gene>
<reference evidence="1 2" key="1">
    <citation type="journal article" date="2013" name="Antonie Van Leeuwenhoek">
        <title>Sphingomonas ginsenosidivorax sp. nov., with the ability to transform ginsenosides.</title>
        <authorList>
            <person name="Jin X.F."/>
            <person name="Kim J.K."/>
            <person name="Liu Q.M."/>
            <person name="Kang M.S."/>
            <person name="He D."/>
            <person name="Jin F.X."/>
            <person name="Kim S.C."/>
            <person name="Im W.T."/>
        </authorList>
    </citation>
    <scope>NUCLEOTIDE SEQUENCE [LARGE SCALE GENOMIC DNA]</scope>
    <source>
        <strain evidence="1 2">KHI67</strain>
    </source>
</reference>
<dbReference type="AlphaFoldDB" id="A0A5C6UCM7"/>
<keyword evidence="2" id="KW-1185">Reference proteome</keyword>
<evidence type="ECO:0000313" key="1">
    <source>
        <dbReference type="EMBL" id="TXC69785.1"/>
    </source>
</evidence>
<dbReference type="EMBL" id="VOQR01000001">
    <property type="protein sequence ID" value="TXC69785.1"/>
    <property type="molecule type" value="Genomic_DNA"/>
</dbReference>
<dbReference type="GO" id="GO:0006508">
    <property type="term" value="P:proteolysis"/>
    <property type="evidence" value="ECO:0007669"/>
    <property type="project" value="InterPro"/>
</dbReference>
<dbReference type="RefSeq" id="WP_147079370.1">
    <property type="nucleotide sequence ID" value="NZ_VOQR01000001.1"/>
</dbReference>
<dbReference type="GO" id="GO:0004252">
    <property type="term" value="F:serine-type endopeptidase activity"/>
    <property type="evidence" value="ECO:0007669"/>
    <property type="project" value="InterPro"/>
</dbReference>
<evidence type="ECO:0008006" key="3">
    <source>
        <dbReference type="Google" id="ProtNLM"/>
    </source>
</evidence>
<dbReference type="Gene3D" id="3.40.50.200">
    <property type="entry name" value="Peptidase S8/S53 domain"/>
    <property type="match status" value="1"/>
</dbReference>
<dbReference type="Proteomes" id="UP000321250">
    <property type="component" value="Unassembled WGS sequence"/>
</dbReference>